<dbReference type="GO" id="GO:0016740">
    <property type="term" value="F:transferase activity"/>
    <property type="evidence" value="ECO:0007669"/>
    <property type="project" value="UniProtKB-KW"/>
</dbReference>
<dbReference type="EMBL" id="LBVR01000057">
    <property type="protein sequence ID" value="KKQ89477.1"/>
    <property type="molecule type" value="Genomic_DNA"/>
</dbReference>
<dbReference type="InterPro" id="IPR029044">
    <property type="entry name" value="Nucleotide-diphossugar_trans"/>
</dbReference>
<dbReference type="InterPro" id="IPR001173">
    <property type="entry name" value="Glyco_trans_2-like"/>
</dbReference>
<dbReference type="AlphaFoldDB" id="A0A0G0LEJ9"/>
<gene>
    <name evidence="2" type="ORF">UT14_C0057G0004</name>
</gene>
<dbReference type="Proteomes" id="UP000033841">
    <property type="component" value="Unassembled WGS sequence"/>
</dbReference>
<sequence>MPQITNITLLLLTHNEEGRVDTNFKWLKNCPNINEIVVVDDNSTDKTINILKKLNSKTCTLKIYSRGLEDDFASQRNFGITKCTNDWILWLDPDEIPDSLLIKFLKNFTPDSPIQNYGFIRQDIFLEKPLKHGEAANLKTLRLFNKNYGMFIGKVHEIWQSNGRVKTTDLIIYHHSHQNLSDFWQKINLYSTIRAQELFQSNQKVELFDIIFYPIGKFLNDYFFKLSLLDGTRGMIFSLTMSFYSFLVFI</sequence>
<dbReference type="PANTHER" id="PTHR43630:SF2">
    <property type="entry name" value="GLYCOSYLTRANSFERASE"/>
    <property type="match status" value="1"/>
</dbReference>
<dbReference type="PANTHER" id="PTHR43630">
    <property type="entry name" value="POLY-BETA-1,6-N-ACETYL-D-GLUCOSAMINE SYNTHASE"/>
    <property type="match status" value="1"/>
</dbReference>
<evidence type="ECO:0000259" key="1">
    <source>
        <dbReference type="Pfam" id="PF00535"/>
    </source>
</evidence>
<dbReference type="SUPFAM" id="SSF53448">
    <property type="entry name" value="Nucleotide-diphospho-sugar transferases"/>
    <property type="match status" value="1"/>
</dbReference>
<protein>
    <submittedName>
        <fullName evidence="2">Glycosyl transferase family 2</fullName>
    </submittedName>
</protein>
<comment type="caution">
    <text evidence="2">The sequence shown here is derived from an EMBL/GenBank/DDBJ whole genome shotgun (WGS) entry which is preliminary data.</text>
</comment>
<evidence type="ECO:0000313" key="2">
    <source>
        <dbReference type="EMBL" id="KKQ89477.1"/>
    </source>
</evidence>
<accession>A0A0G0LEJ9</accession>
<proteinExistence type="predicted"/>
<organism evidence="2 3">
    <name type="scientific">Candidatus Shapirobacteria bacterium GW2011_GWE1_38_92</name>
    <dbReference type="NCBI Taxonomy" id="1618489"/>
    <lineage>
        <taxon>Bacteria</taxon>
        <taxon>Candidatus Shapironibacteriota</taxon>
    </lineage>
</organism>
<dbReference type="Pfam" id="PF00535">
    <property type="entry name" value="Glycos_transf_2"/>
    <property type="match status" value="1"/>
</dbReference>
<reference evidence="2 3" key="1">
    <citation type="journal article" date="2015" name="Nature">
        <title>rRNA introns, odd ribosomes, and small enigmatic genomes across a large radiation of phyla.</title>
        <authorList>
            <person name="Brown C.T."/>
            <person name="Hug L.A."/>
            <person name="Thomas B.C."/>
            <person name="Sharon I."/>
            <person name="Castelle C.J."/>
            <person name="Singh A."/>
            <person name="Wilkins M.J."/>
            <person name="Williams K.H."/>
            <person name="Banfield J.F."/>
        </authorList>
    </citation>
    <scope>NUCLEOTIDE SEQUENCE [LARGE SCALE GENOMIC DNA]</scope>
</reference>
<keyword evidence="2" id="KW-0808">Transferase</keyword>
<dbReference type="Gene3D" id="3.90.550.10">
    <property type="entry name" value="Spore Coat Polysaccharide Biosynthesis Protein SpsA, Chain A"/>
    <property type="match status" value="1"/>
</dbReference>
<name>A0A0G0LEJ9_9BACT</name>
<evidence type="ECO:0000313" key="3">
    <source>
        <dbReference type="Proteomes" id="UP000033841"/>
    </source>
</evidence>
<feature type="domain" description="Glycosyltransferase 2-like" evidence="1">
    <location>
        <begin position="11"/>
        <end position="132"/>
    </location>
</feature>
<dbReference type="CDD" id="cd02511">
    <property type="entry name" value="Beta4Glucosyltransferase"/>
    <property type="match status" value="1"/>
</dbReference>